<evidence type="ECO:0000256" key="3">
    <source>
        <dbReference type="ARBA" id="ARBA00022801"/>
    </source>
</evidence>
<dbReference type="InterPro" id="IPR011099">
    <property type="entry name" value="Glyco_hydro_67_C"/>
</dbReference>
<evidence type="ECO:0000256" key="1">
    <source>
        <dbReference type="ARBA" id="ARBA00008833"/>
    </source>
</evidence>
<dbReference type="Pfam" id="PF07488">
    <property type="entry name" value="Glyco_hydro_67M"/>
    <property type="match status" value="1"/>
</dbReference>
<keyword evidence="5 7" id="KW-0326">Glycosidase</keyword>
<dbReference type="InterPro" id="IPR037054">
    <property type="entry name" value="A-glucoronidase_C_sf"/>
</dbReference>
<dbReference type="Proteomes" id="UP000284417">
    <property type="component" value="Unassembled WGS sequence"/>
</dbReference>
<proteinExistence type="inferred from homology"/>
<dbReference type="InterPro" id="IPR005154">
    <property type="entry name" value="Glyco_hydro_67_aGlcAse_N"/>
</dbReference>
<evidence type="ECO:0000256" key="2">
    <source>
        <dbReference type="ARBA" id="ARBA00022651"/>
    </source>
</evidence>
<evidence type="ECO:0000313" key="16">
    <source>
        <dbReference type="Proteomes" id="UP000283369"/>
    </source>
</evidence>
<dbReference type="PROSITE" id="PS51257">
    <property type="entry name" value="PROKAR_LIPOPROTEIN"/>
    <property type="match status" value="1"/>
</dbReference>
<evidence type="ECO:0000313" key="17">
    <source>
        <dbReference type="Proteomes" id="UP000284417"/>
    </source>
</evidence>
<evidence type="ECO:0000256" key="7">
    <source>
        <dbReference type="RuleBase" id="RU361198"/>
    </source>
</evidence>
<dbReference type="GO" id="GO:0046559">
    <property type="term" value="F:alpha-glucuronidase activity"/>
    <property type="evidence" value="ECO:0007669"/>
    <property type="project" value="InterPro"/>
</dbReference>
<dbReference type="AlphaFoldDB" id="A0A1Y4VB54"/>
<sequence length="688" mass="78862">MNHCFRCFSIVLFFFLSCMSYLFGQEQTLSTVDTGYELWMNYKPLPESGLKQSAIRYGSHISLPGSRYDEVIREELERALKALLTVTPIFVQDNAVGIQMSFCKDKGLGEEGYIIRSGKKRITLQAYSDAGFLYGTFHLIRLIQCGYPLEQLNIKEIPALEFRMINHWVGLGGTVERGYAGKGLWAWDDLPKKIEPRYTDYARAEASIGINAVILNNVNADPRILGHDYLEKVAALADIFRKYHIKVYLAPNFAAPVKPSTTKDVGKQWGGVGIGHLDTADPLNPEVQKWWMDKVNEIYSLIPDFGGFLVKANSEGMAGPQDYHRSHVDGANMLARALKPHGGIVLWRTFVYNPEIDKDRMKRSYKEFQPLDGQFDENVVLQTKNGTLDFQPSEPAQPLFGAMRHTPLFPELQITQEYLGRSVSLVYLLPMWRKTFLDFDTYCNGKGSTVSNIIAGKTFPSRMLGMAGVGNIGRSRNWTAHHFAQANWYAFGRLAWNPEESTESITSDWIKSTWNCDEATLEVIRQMMMPTWESFVCAHAPYSLGFTVKREDHYTAGFEQRANKEWHVSKESIGTDRTTKGTNYVSQYFKYNKDIFNSLSQCPELYLLCFHNVPWSHKMKSGKSLREEFKSNLKRGIEQVDVNIGLWKSIRNKIDPVRYEEVLESLYKEQRDTKVFYQAALNFFSQYW</sequence>
<comment type="subunit">
    <text evidence="7">Homodimer.</text>
</comment>
<keyword evidence="8" id="KW-0732">Signal</keyword>
<evidence type="ECO:0000256" key="8">
    <source>
        <dbReference type="SAM" id="SignalP"/>
    </source>
</evidence>
<dbReference type="SUPFAM" id="SSF51445">
    <property type="entry name" value="(Trans)glycosidases"/>
    <property type="match status" value="1"/>
</dbReference>
<dbReference type="SUPFAM" id="SSF55545">
    <property type="entry name" value="beta-N-acetylhexosaminidase-like domain"/>
    <property type="match status" value="1"/>
</dbReference>
<dbReference type="GO" id="GO:0005576">
    <property type="term" value="C:extracellular region"/>
    <property type="evidence" value="ECO:0007669"/>
    <property type="project" value="InterPro"/>
</dbReference>
<comment type="caution">
    <text evidence="12">The sequence shown here is derived from an EMBL/GenBank/DDBJ whole genome shotgun (WGS) entry which is preliminary data.</text>
</comment>
<dbReference type="EMBL" id="WDCG01000036">
    <property type="protein sequence ID" value="KAB6418246.1"/>
    <property type="molecule type" value="Genomic_DNA"/>
</dbReference>
<dbReference type="Proteomes" id="UP000283369">
    <property type="component" value="Unassembled WGS sequence"/>
</dbReference>
<dbReference type="EMBL" id="QRYV01000058">
    <property type="protein sequence ID" value="RGV07884.1"/>
    <property type="molecule type" value="Genomic_DNA"/>
</dbReference>
<protein>
    <recommendedName>
        <fullName evidence="7">Xylan alpha-1,2-glucuronidase</fullName>
        <ecNumber evidence="7">3.2.1.131</ecNumber>
    </recommendedName>
</protein>
<name>A0A1Y4VB54_9BACE</name>
<dbReference type="EC" id="3.2.1.131" evidence="7"/>
<feature type="signal peptide" evidence="8">
    <location>
        <begin position="1"/>
        <end position="24"/>
    </location>
</feature>
<keyword evidence="3 7" id="KW-0378">Hydrolase</keyword>
<organism evidence="12 19">
    <name type="scientific">Bacteroides xylanisolvens</name>
    <dbReference type="NCBI Taxonomy" id="371601"/>
    <lineage>
        <taxon>Bacteria</taxon>
        <taxon>Pseudomonadati</taxon>
        <taxon>Bacteroidota</taxon>
        <taxon>Bacteroidia</taxon>
        <taxon>Bacteroidales</taxon>
        <taxon>Bacteroidaceae</taxon>
        <taxon>Bacteroides</taxon>
    </lineage>
</organism>
<dbReference type="InterPro" id="IPR017853">
    <property type="entry name" value="GH"/>
</dbReference>
<dbReference type="Gene3D" id="3.90.1330.10">
    <property type="entry name" value="Alpha-glucuronidase, C-terminal domain"/>
    <property type="match status" value="1"/>
</dbReference>
<feature type="domain" description="Glycosyl hydrolase family 67 C-terminal" evidence="10">
    <location>
        <begin position="479"/>
        <end position="686"/>
    </location>
</feature>
<dbReference type="GO" id="GO:0045493">
    <property type="term" value="P:xylan catabolic process"/>
    <property type="evidence" value="ECO:0007669"/>
    <property type="project" value="UniProtKB-KW"/>
</dbReference>
<dbReference type="PANTHER" id="PTHR39207">
    <property type="entry name" value="ALPHA-GLUCURONIDASE A"/>
    <property type="match status" value="1"/>
</dbReference>
<evidence type="ECO:0000313" key="18">
    <source>
        <dbReference type="Proteomes" id="UP000471447"/>
    </source>
</evidence>
<evidence type="ECO:0000313" key="15">
    <source>
        <dbReference type="EMBL" id="RHK95478.1"/>
    </source>
</evidence>
<comment type="similarity">
    <text evidence="1 7">Belongs to the glycosyl hydrolase 67 family.</text>
</comment>
<feature type="domain" description="Alpha glucuronidase N-terminal" evidence="9">
    <location>
        <begin position="38"/>
        <end position="139"/>
    </location>
</feature>
<evidence type="ECO:0000313" key="14">
    <source>
        <dbReference type="EMBL" id="RGV07884.1"/>
    </source>
</evidence>
<evidence type="ECO:0000256" key="4">
    <source>
        <dbReference type="ARBA" id="ARBA00023277"/>
    </source>
</evidence>
<evidence type="ECO:0000256" key="6">
    <source>
        <dbReference type="ARBA" id="ARBA00023326"/>
    </source>
</evidence>
<dbReference type="Pfam" id="PF07477">
    <property type="entry name" value="Glyco_hydro_67C"/>
    <property type="match status" value="1"/>
</dbReference>
<keyword evidence="4 7" id="KW-0119">Carbohydrate metabolism</keyword>
<dbReference type="EMBL" id="WDER01000039">
    <property type="protein sequence ID" value="KAB6081451.1"/>
    <property type="molecule type" value="Genomic_DNA"/>
</dbReference>
<comment type="catalytic activity">
    <reaction evidence="7">
        <text>Hydrolysis of (1-&gt;2)-alpha-D-(4-O-methyl)glucuronosyl links in the main chain of hardwood xylans.</text>
        <dbReference type="EC" id="3.2.1.131"/>
    </reaction>
</comment>
<dbReference type="Pfam" id="PF03648">
    <property type="entry name" value="Glyco_hydro_67N"/>
    <property type="match status" value="1"/>
</dbReference>
<evidence type="ECO:0000259" key="11">
    <source>
        <dbReference type="Pfam" id="PF07488"/>
    </source>
</evidence>
<reference evidence="16 17" key="1">
    <citation type="submission" date="2018-08" db="EMBL/GenBank/DDBJ databases">
        <title>A genome reference for cultivated species of the human gut microbiota.</title>
        <authorList>
            <person name="Zou Y."/>
            <person name="Xue W."/>
            <person name="Luo G."/>
        </authorList>
    </citation>
    <scope>NUCLEOTIDE SEQUENCE [LARGE SCALE GENOMIC DNA]</scope>
    <source>
        <strain evidence="14 16">AF14-7</strain>
        <strain evidence="15 17">AF39-6AC</strain>
    </source>
</reference>
<keyword evidence="6 7" id="KW-0624">Polysaccharide degradation</keyword>
<dbReference type="Gene3D" id="3.20.20.80">
    <property type="entry name" value="Glycosidases"/>
    <property type="match status" value="1"/>
</dbReference>
<evidence type="ECO:0000259" key="9">
    <source>
        <dbReference type="Pfam" id="PF03648"/>
    </source>
</evidence>
<evidence type="ECO:0000313" key="19">
    <source>
        <dbReference type="Proteomes" id="UP000474077"/>
    </source>
</evidence>
<dbReference type="InterPro" id="IPR029018">
    <property type="entry name" value="Hex-like_dom2"/>
</dbReference>
<gene>
    <name evidence="15" type="ORF">DW042_12690</name>
    <name evidence="14" type="ORF">DWW25_19880</name>
    <name evidence="12" type="ORF">GA560_14365</name>
    <name evidence="13" type="ORF">GAZ26_23140</name>
</gene>
<evidence type="ECO:0000313" key="12">
    <source>
        <dbReference type="EMBL" id="KAB6081451.1"/>
    </source>
</evidence>
<evidence type="ECO:0000259" key="10">
    <source>
        <dbReference type="Pfam" id="PF07477"/>
    </source>
</evidence>
<feature type="chain" id="PRO_5041531693" description="Xylan alpha-1,2-glucuronidase" evidence="8">
    <location>
        <begin position="25"/>
        <end position="688"/>
    </location>
</feature>
<accession>A0A1Y4VB54</accession>
<dbReference type="Proteomes" id="UP000474077">
    <property type="component" value="Unassembled WGS sequence"/>
</dbReference>
<dbReference type="GO" id="GO:0033939">
    <property type="term" value="F:xylan alpha-1,2-glucuronosidase activity"/>
    <property type="evidence" value="ECO:0007669"/>
    <property type="project" value="UniProtKB-EC"/>
</dbReference>
<feature type="domain" description="Glycosyl hydrolase family 67 catalytic" evidence="11">
    <location>
        <begin position="144"/>
        <end position="478"/>
    </location>
</feature>
<dbReference type="PANTHER" id="PTHR39207:SF1">
    <property type="entry name" value="ALPHA-GLUCURONIDASE A"/>
    <property type="match status" value="1"/>
</dbReference>
<dbReference type="InterPro" id="IPR011100">
    <property type="entry name" value="Glyco_hydro_67_cat"/>
</dbReference>
<dbReference type="EMBL" id="QROC01000015">
    <property type="protein sequence ID" value="RHK95478.1"/>
    <property type="molecule type" value="Genomic_DNA"/>
</dbReference>
<dbReference type="Gene3D" id="3.30.379.10">
    <property type="entry name" value="Chitobiase/beta-hexosaminidase domain 2-like"/>
    <property type="match status" value="1"/>
</dbReference>
<reference evidence="18 19" key="2">
    <citation type="journal article" date="2019" name="Nat. Med.">
        <title>A library of human gut bacterial isolates paired with longitudinal multiomics data enables mechanistic microbiome research.</title>
        <authorList>
            <person name="Poyet M."/>
            <person name="Groussin M."/>
            <person name="Gibbons S.M."/>
            <person name="Avila-Pacheco J."/>
            <person name="Jiang X."/>
            <person name="Kearney S.M."/>
            <person name="Perrotta A.R."/>
            <person name="Berdy B."/>
            <person name="Zhao S."/>
            <person name="Lieberman T.D."/>
            <person name="Swanson P.K."/>
            <person name="Smith M."/>
            <person name="Roesemann S."/>
            <person name="Alexander J.E."/>
            <person name="Rich S.A."/>
            <person name="Livny J."/>
            <person name="Vlamakis H."/>
            <person name="Clish C."/>
            <person name="Bullock K."/>
            <person name="Deik A."/>
            <person name="Scott J."/>
            <person name="Pierce K.A."/>
            <person name="Xavier R.J."/>
            <person name="Alm E.J."/>
        </authorList>
    </citation>
    <scope>NUCLEOTIDE SEQUENCE [LARGE SCALE GENOMIC DNA]</scope>
    <source>
        <strain evidence="13 18">BIOML-A7</strain>
        <strain evidence="12 19">BIOML-A73</strain>
    </source>
</reference>
<keyword evidence="2 7" id="KW-0858">Xylan degradation</keyword>
<evidence type="ECO:0000313" key="13">
    <source>
        <dbReference type="EMBL" id="KAB6418246.1"/>
    </source>
</evidence>
<evidence type="ECO:0000256" key="5">
    <source>
        <dbReference type="ARBA" id="ARBA00023295"/>
    </source>
</evidence>
<dbReference type="Proteomes" id="UP000471447">
    <property type="component" value="Unassembled WGS sequence"/>
</dbReference>